<dbReference type="InterPro" id="IPR037523">
    <property type="entry name" value="VOC_core"/>
</dbReference>
<sequence length="234" mass="26036">MGKVIVRAESGDESTFNWSSDSSSSASSYEEHDMNSRMPLLALNHVSYVCKSVPKSVEFYQQVLGFDLIQRPSSFQFEGAWLFNHGIGIHLLGKEDAASNKGKINPKDNHISFQCTDMDLIMQRLDDMEIEYVTATVKEGGVTVDQLFFHDPDGNMIEICNCQNIPIVPLSSSPLKKLSNLPTFTQKTIPNSFYGTPQPAVMVENWPQSLLHSRSSSSSCLRDMALNRYANSSG</sequence>
<dbReference type="OrthoDB" id="16820at2759"/>
<protein>
    <recommendedName>
        <fullName evidence="2">VOC domain-containing protein</fullName>
    </recommendedName>
</protein>
<keyword evidence="4" id="KW-1185">Reference proteome</keyword>
<proteinExistence type="predicted"/>
<accession>A0A2G2W8Q1</accession>
<dbReference type="Gene3D" id="3.10.180.10">
    <property type="entry name" value="2,3-Dihydroxybiphenyl 1,2-Dioxygenase, domain 1"/>
    <property type="match status" value="1"/>
</dbReference>
<feature type="domain" description="VOC" evidence="2">
    <location>
        <begin position="42"/>
        <end position="162"/>
    </location>
</feature>
<dbReference type="EMBL" id="MLFT02000008">
    <property type="protein sequence ID" value="PHT41572.1"/>
    <property type="molecule type" value="Genomic_DNA"/>
</dbReference>
<dbReference type="CDD" id="cd07245">
    <property type="entry name" value="VOC_like"/>
    <property type="match status" value="1"/>
</dbReference>
<dbReference type="Pfam" id="PF00903">
    <property type="entry name" value="Glyoxalase"/>
    <property type="match status" value="1"/>
</dbReference>
<dbReference type="SUPFAM" id="SSF54593">
    <property type="entry name" value="Glyoxalase/Bleomycin resistance protein/Dihydroxybiphenyl dioxygenase"/>
    <property type="match status" value="1"/>
</dbReference>
<dbReference type="InterPro" id="IPR029068">
    <property type="entry name" value="Glyas_Bleomycin-R_OHBP_Dase"/>
</dbReference>
<dbReference type="AlphaFoldDB" id="A0A2G2W8Q1"/>
<reference evidence="3 4" key="1">
    <citation type="journal article" date="2017" name="Genome Biol.">
        <title>New reference genome sequences of hot pepper reveal the massive evolution of plant disease-resistance genes by retroduplication.</title>
        <authorList>
            <person name="Kim S."/>
            <person name="Park J."/>
            <person name="Yeom S.I."/>
            <person name="Kim Y.M."/>
            <person name="Seo E."/>
            <person name="Kim K.T."/>
            <person name="Kim M.S."/>
            <person name="Lee J.M."/>
            <person name="Cheong K."/>
            <person name="Shin H.S."/>
            <person name="Kim S.B."/>
            <person name="Han K."/>
            <person name="Lee J."/>
            <person name="Park M."/>
            <person name="Lee H.A."/>
            <person name="Lee H.Y."/>
            <person name="Lee Y."/>
            <person name="Oh S."/>
            <person name="Lee J.H."/>
            <person name="Choi E."/>
            <person name="Choi E."/>
            <person name="Lee S.E."/>
            <person name="Jeon J."/>
            <person name="Kim H."/>
            <person name="Choi G."/>
            <person name="Song H."/>
            <person name="Lee J."/>
            <person name="Lee S.C."/>
            <person name="Kwon J.K."/>
            <person name="Lee H.Y."/>
            <person name="Koo N."/>
            <person name="Hong Y."/>
            <person name="Kim R.W."/>
            <person name="Kang W.H."/>
            <person name="Huh J.H."/>
            <person name="Kang B.C."/>
            <person name="Yang T.J."/>
            <person name="Lee Y.H."/>
            <person name="Bennetzen J.L."/>
            <person name="Choi D."/>
        </authorList>
    </citation>
    <scope>NUCLEOTIDE SEQUENCE [LARGE SCALE GENOMIC DNA]</scope>
    <source>
        <strain evidence="4">cv. PBC81</strain>
    </source>
</reference>
<dbReference type="PROSITE" id="PS51819">
    <property type="entry name" value="VOC"/>
    <property type="match status" value="1"/>
</dbReference>
<comment type="caution">
    <text evidence="3">The sequence shown here is derived from an EMBL/GenBank/DDBJ whole genome shotgun (WGS) entry which is preliminary data.</text>
</comment>
<name>A0A2G2W8Q1_CAPBA</name>
<evidence type="ECO:0000256" key="1">
    <source>
        <dbReference type="SAM" id="MobiDB-lite"/>
    </source>
</evidence>
<dbReference type="PANTHER" id="PTHR46142:SF22">
    <property type="entry name" value="VIRULENCE PROTEIN STM3117-LIKE"/>
    <property type="match status" value="1"/>
</dbReference>
<organism evidence="3 4">
    <name type="scientific">Capsicum baccatum</name>
    <name type="common">Peruvian pepper</name>
    <dbReference type="NCBI Taxonomy" id="33114"/>
    <lineage>
        <taxon>Eukaryota</taxon>
        <taxon>Viridiplantae</taxon>
        <taxon>Streptophyta</taxon>
        <taxon>Embryophyta</taxon>
        <taxon>Tracheophyta</taxon>
        <taxon>Spermatophyta</taxon>
        <taxon>Magnoliopsida</taxon>
        <taxon>eudicotyledons</taxon>
        <taxon>Gunneridae</taxon>
        <taxon>Pentapetalae</taxon>
        <taxon>asterids</taxon>
        <taxon>lamiids</taxon>
        <taxon>Solanales</taxon>
        <taxon>Solanaceae</taxon>
        <taxon>Solanoideae</taxon>
        <taxon>Capsiceae</taxon>
        <taxon>Capsicum</taxon>
    </lineage>
</organism>
<gene>
    <name evidence="3" type="ORF">CQW23_20426</name>
</gene>
<dbReference type="PANTHER" id="PTHR46142">
    <property type="match status" value="1"/>
</dbReference>
<feature type="region of interest" description="Disordered" evidence="1">
    <location>
        <begin position="9"/>
        <end position="30"/>
    </location>
</feature>
<dbReference type="InterPro" id="IPR004360">
    <property type="entry name" value="Glyas_Fos-R_dOase_dom"/>
</dbReference>
<feature type="compositionally biased region" description="Low complexity" evidence="1">
    <location>
        <begin position="19"/>
        <end position="28"/>
    </location>
</feature>
<evidence type="ECO:0000313" key="4">
    <source>
        <dbReference type="Proteomes" id="UP000224567"/>
    </source>
</evidence>
<evidence type="ECO:0000313" key="3">
    <source>
        <dbReference type="EMBL" id="PHT41572.1"/>
    </source>
</evidence>
<reference evidence="4" key="2">
    <citation type="journal article" date="2017" name="J. Anim. Genet.">
        <title>Multiple reference genome sequences of hot pepper reveal the massive evolution of plant disease resistance genes by retroduplication.</title>
        <authorList>
            <person name="Kim S."/>
            <person name="Park J."/>
            <person name="Yeom S.-I."/>
            <person name="Kim Y.-M."/>
            <person name="Seo E."/>
            <person name="Kim K.-T."/>
            <person name="Kim M.-S."/>
            <person name="Lee J.M."/>
            <person name="Cheong K."/>
            <person name="Shin H.-S."/>
            <person name="Kim S.-B."/>
            <person name="Han K."/>
            <person name="Lee J."/>
            <person name="Park M."/>
            <person name="Lee H.-A."/>
            <person name="Lee H.-Y."/>
            <person name="Lee Y."/>
            <person name="Oh S."/>
            <person name="Lee J.H."/>
            <person name="Choi E."/>
            <person name="Choi E."/>
            <person name="Lee S.E."/>
            <person name="Jeon J."/>
            <person name="Kim H."/>
            <person name="Choi G."/>
            <person name="Song H."/>
            <person name="Lee J."/>
            <person name="Lee S.-C."/>
            <person name="Kwon J.-K."/>
            <person name="Lee H.-Y."/>
            <person name="Koo N."/>
            <person name="Hong Y."/>
            <person name="Kim R.W."/>
            <person name="Kang W.-H."/>
            <person name="Huh J.H."/>
            <person name="Kang B.-C."/>
            <person name="Yang T.-J."/>
            <person name="Lee Y.-H."/>
            <person name="Bennetzen J.L."/>
            <person name="Choi D."/>
        </authorList>
    </citation>
    <scope>NUCLEOTIDE SEQUENCE [LARGE SCALE GENOMIC DNA]</scope>
    <source>
        <strain evidence="4">cv. PBC81</strain>
    </source>
</reference>
<dbReference type="Proteomes" id="UP000224567">
    <property type="component" value="Unassembled WGS sequence"/>
</dbReference>
<evidence type="ECO:0000259" key="2">
    <source>
        <dbReference type="PROSITE" id="PS51819"/>
    </source>
</evidence>